<comment type="subcellular location">
    <subcellularLocation>
        <location evidence="1">Cell membrane</location>
        <topology evidence="1">Multi-pass membrane protein</topology>
    </subcellularLocation>
</comment>
<protein>
    <recommendedName>
        <fullName evidence="9">Gustatory receptor</fullName>
    </recommendedName>
</protein>
<evidence type="ECO:0008006" key="9">
    <source>
        <dbReference type="Google" id="ProtNLM"/>
    </source>
</evidence>
<feature type="transmembrane region" description="Helical" evidence="6">
    <location>
        <begin position="85"/>
        <end position="103"/>
    </location>
</feature>
<proteinExistence type="predicted"/>
<keyword evidence="5 6" id="KW-0472">Membrane</keyword>
<sequence>MDPKLKLILANDIWCIVFLTKFISLNYICENVSAKVQKTKVLTHKLTNLIRFTESRREIYQFLLQISFRPLEFGVKGIFHFGHKFINKFFIWVLTIIIFVLQMDTSPMTQILKTEGINETCFERDVVI</sequence>
<evidence type="ECO:0000256" key="5">
    <source>
        <dbReference type="ARBA" id="ARBA00023136"/>
    </source>
</evidence>
<dbReference type="OrthoDB" id="7538558at2759"/>
<dbReference type="EMBL" id="ADTU01001871">
    <property type="status" value="NOT_ANNOTATED_CDS"/>
    <property type="molecule type" value="Genomic_DNA"/>
</dbReference>
<evidence type="ECO:0000313" key="8">
    <source>
        <dbReference type="Proteomes" id="UP000005205"/>
    </source>
</evidence>
<dbReference type="AlphaFoldDB" id="A0A158NQV7"/>
<name>A0A158NQV7_ATTCE</name>
<dbReference type="KEGG" id="acep:105623124"/>
<dbReference type="Proteomes" id="UP000005205">
    <property type="component" value="Unassembled WGS sequence"/>
</dbReference>
<dbReference type="EnsemblMetazoa" id="XM_012204525.1">
    <property type="protein sequence ID" value="XP_012059915.1"/>
    <property type="gene ID" value="LOC105623124"/>
</dbReference>
<reference evidence="7" key="2">
    <citation type="submission" date="2016-04" db="UniProtKB">
        <authorList>
            <consortium name="EnsemblMetazoa"/>
        </authorList>
    </citation>
    <scope>IDENTIFICATION</scope>
</reference>
<evidence type="ECO:0000313" key="7">
    <source>
        <dbReference type="EnsemblMetazoa" id="XP_012059915.1"/>
    </source>
</evidence>
<keyword evidence="3 6" id="KW-0812">Transmembrane</keyword>
<dbReference type="Pfam" id="PF08395">
    <property type="entry name" value="7tm_7"/>
    <property type="match status" value="1"/>
</dbReference>
<dbReference type="InterPro" id="IPR013604">
    <property type="entry name" value="7TM_chemorcpt"/>
</dbReference>
<evidence type="ECO:0000256" key="3">
    <source>
        <dbReference type="ARBA" id="ARBA00022692"/>
    </source>
</evidence>
<evidence type="ECO:0000256" key="1">
    <source>
        <dbReference type="ARBA" id="ARBA00004651"/>
    </source>
</evidence>
<keyword evidence="4 6" id="KW-1133">Transmembrane helix</keyword>
<dbReference type="GO" id="GO:0050909">
    <property type="term" value="P:sensory perception of taste"/>
    <property type="evidence" value="ECO:0007669"/>
    <property type="project" value="InterPro"/>
</dbReference>
<keyword evidence="8" id="KW-1185">Reference proteome</keyword>
<gene>
    <name evidence="7" type="primary">105623124</name>
</gene>
<dbReference type="GO" id="GO:0005886">
    <property type="term" value="C:plasma membrane"/>
    <property type="evidence" value="ECO:0007669"/>
    <property type="project" value="UniProtKB-SubCell"/>
</dbReference>
<organism evidence="7 8">
    <name type="scientific">Atta cephalotes</name>
    <name type="common">Leafcutter ant</name>
    <dbReference type="NCBI Taxonomy" id="12957"/>
    <lineage>
        <taxon>Eukaryota</taxon>
        <taxon>Metazoa</taxon>
        <taxon>Ecdysozoa</taxon>
        <taxon>Arthropoda</taxon>
        <taxon>Hexapoda</taxon>
        <taxon>Insecta</taxon>
        <taxon>Pterygota</taxon>
        <taxon>Neoptera</taxon>
        <taxon>Endopterygota</taxon>
        <taxon>Hymenoptera</taxon>
        <taxon>Apocrita</taxon>
        <taxon>Aculeata</taxon>
        <taxon>Formicoidea</taxon>
        <taxon>Formicidae</taxon>
        <taxon>Myrmicinae</taxon>
        <taxon>Atta</taxon>
    </lineage>
</organism>
<keyword evidence="2" id="KW-1003">Cell membrane</keyword>
<dbReference type="InParanoid" id="A0A158NQV7"/>
<evidence type="ECO:0000256" key="4">
    <source>
        <dbReference type="ARBA" id="ARBA00022989"/>
    </source>
</evidence>
<evidence type="ECO:0000256" key="2">
    <source>
        <dbReference type="ARBA" id="ARBA00022475"/>
    </source>
</evidence>
<evidence type="ECO:0000256" key="6">
    <source>
        <dbReference type="SAM" id="Phobius"/>
    </source>
</evidence>
<reference evidence="8" key="1">
    <citation type="journal article" date="2011" name="PLoS Genet.">
        <title>The genome sequence of the leaf-cutter ant Atta cephalotes reveals insights into its obligate symbiotic lifestyle.</title>
        <authorList>
            <person name="Suen G."/>
            <person name="Teiling C."/>
            <person name="Li L."/>
            <person name="Holt C."/>
            <person name="Abouheif E."/>
            <person name="Bornberg-Bauer E."/>
            <person name="Bouffard P."/>
            <person name="Caldera E.J."/>
            <person name="Cash E."/>
            <person name="Cavanaugh A."/>
            <person name="Denas O."/>
            <person name="Elhaik E."/>
            <person name="Fave M.J."/>
            <person name="Gadau J."/>
            <person name="Gibson J.D."/>
            <person name="Graur D."/>
            <person name="Grubbs K.J."/>
            <person name="Hagen D.E."/>
            <person name="Harkins T.T."/>
            <person name="Helmkampf M."/>
            <person name="Hu H."/>
            <person name="Johnson B.R."/>
            <person name="Kim J."/>
            <person name="Marsh S.E."/>
            <person name="Moeller J.A."/>
            <person name="Munoz-Torres M.C."/>
            <person name="Murphy M.C."/>
            <person name="Naughton M.C."/>
            <person name="Nigam S."/>
            <person name="Overson R."/>
            <person name="Rajakumar R."/>
            <person name="Reese J.T."/>
            <person name="Scott J.J."/>
            <person name="Smith C.R."/>
            <person name="Tao S."/>
            <person name="Tsutsui N.D."/>
            <person name="Viljakainen L."/>
            <person name="Wissler L."/>
            <person name="Yandell M.D."/>
            <person name="Zimmer F."/>
            <person name="Taylor J."/>
            <person name="Slater S.C."/>
            <person name="Clifton S.W."/>
            <person name="Warren W.C."/>
            <person name="Elsik C.G."/>
            <person name="Smith C.D."/>
            <person name="Weinstock G.M."/>
            <person name="Gerardo N.M."/>
            <person name="Currie C.R."/>
        </authorList>
    </citation>
    <scope>NUCLEOTIDE SEQUENCE [LARGE SCALE GENOMIC DNA]</scope>
</reference>
<accession>A0A158NQV7</accession>